<dbReference type="STRING" id="210143.A0A1R3ISI7"/>
<evidence type="ECO:0000256" key="1">
    <source>
        <dbReference type="SAM" id="MobiDB-lite"/>
    </source>
</evidence>
<feature type="region of interest" description="Disordered" evidence="1">
    <location>
        <begin position="1"/>
        <end position="146"/>
    </location>
</feature>
<evidence type="ECO:0008006" key="4">
    <source>
        <dbReference type="Google" id="ProtNLM"/>
    </source>
</evidence>
<gene>
    <name evidence="2" type="ORF">CCACVL1_10141</name>
</gene>
<name>A0A1R3ISI7_COCAP</name>
<organism evidence="2 3">
    <name type="scientific">Corchorus capsularis</name>
    <name type="common">Jute</name>
    <dbReference type="NCBI Taxonomy" id="210143"/>
    <lineage>
        <taxon>Eukaryota</taxon>
        <taxon>Viridiplantae</taxon>
        <taxon>Streptophyta</taxon>
        <taxon>Embryophyta</taxon>
        <taxon>Tracheophyta</taxon>
        <taxon>Spermatophyta</taxon>
        <taxon>Magnoliopsida</taxon>
        <taxon>eudicotyledons</taxon>
        <taxon>Gunneridae</taxon>
        <taxon>Pentapetalae</taxon>
        <taxon>rosids</taxon>
        <taxon>malvids</taxon>
        <taxon>Malvales</taxon>
        <taxon>Malvaceae</taxon>
        <taxon>Grewioideae</taxon>
        <taxon>Apeibeae</taxon>
        <taxon>Corchorus</taxon>
    </lineage>
</organism>
<feature type="compositionally biased region" description="Acidic residues" evidence="1">
    <location>
        <begin position="137"/>
        <end position="146"/>
    </location>
</feature>
<dbReference type="PANTHER" id="PTHR36899:SF3">
    <property type="entry name" value="F13K23.8 PROTEIN"/>
    <property type="match status" value="1"/>
</dbReference>
<reference evidence="2 3" key="1">
    <citation type="submission" date="2013-09" db="EMBL/GenBank/DDBJ databases">
        <title>Corchorus capsularis genome sequencing.</title>
        <authorList>
            <person name="Alam M."/>
            <person name="Haque M.S."/>
            <person name="Islam M.S."/>
            <person name="Emdad E.M."/>
            <person name="Islam M.M."/>
            <person name="Ahmed B."/>
            <person name="Halim A."/>
            <person name="Hossen Q.M.M."/>
            <person name="Hossain M.Z."/>
            <person name="Ahmed R."/>
            <person name="Khan M.M."/>
            <person name="Islam R."/>
            <person name="Rashid M.M."/>
            <person name="Khan S.A."/>
            <person name="Rahman M.S."/>
            <person name="Alam M."/>
        </authorList>
    </citation>
    <scope>NUCLEOTIDE SEQUENCE [LARGE SCALE GENOMIC DNA]</scope>
    <source>
        <strain evidence="3">cv. CVL-1</strain>
        <tissue evidence="2">Whole seedling</tissue>
    </source>
</reference>
<feature type="compositionally biased region" description="Polar residues" evidence="1">
    <location>
        <begin position="39"/>
        <end position="50"/>
    </location>
</feature>
<dbReference type="Proteomes" id="UP000188268">
    <property type="component" value="Unassembled WGS sequence"/>
</dbReference>
<proteinExistence type="predicted"/>
<dbReference type="OMA" id="HSSENHI"/>
<dbReference type="EMBL" id="AWWV01009591">
    <property type="protein sequence ID" value="OMO85517.1"/>
    <property type="molecule type" value="Genomic_DNA"/>
</dbReference>
<feature type="compositionally biased region" description="Acidic residues" evidence="1">
    <location>
        <begin position="74"/>
        <end position="87"/>
    </location>
</feature>
<dbReference type="AlphaFoldDB" id="A0A1R3ISI7"/>
<dbReference type="Gramene" id="OMO85517">
    <property type="protein sequence ID" value="OMO85517"/>
    <property type="gene ID" value="CCACVL1_10141"/>
</dbReference>
<dbReference type="PANTHER" id="PTHR36899">
    <property type="entry name" value="OS04G0395700 PROTEIN"/>
    <property type="match status" value="1"/>
</dbReference>
<protein>
    <recommendedName>
        <fullName evidence="4">Histone chaperone domain-containing protein</fullName>
    </recommendedName>
</protein>
<keyword evidence="3" id="KW-1185">Reference proteome</keyword>
<feature type="compositionally biased region" description="Basic and acidic residues" evidence="1">
    <location>
        <begin position="16"/>
        <end position="25"/>
    </location>
</feature>
<evidence type="ECO:0000313" key="2">
    <source>
        <dbReference type="EMBL" id="OMO85517.1"/>
    </source>
</evidence>
<dbReference type="OrthoDB" id="696786at2759"/>
<accession>A0A1R3ISI7</accession>
<feature type="compositionally biased region" description="Low complexity" evidence="1">
    <location>
        <begin position="88"/>
        <end position="97"/>
    </location>
</feature>
<sequence length="146" mass="15591">MAETKSPDEPALPAKRKPDQDHETLPLKSPKLQAADETVQGNHSSENHILQPSEKNDSSLPGPGPENEKSGILIEEEEDSDDDDDSSDGGNESGVESDLSDDPLAEVDLDNILPSRTRRRTVQPGVYIAKDGGSNADADDSDDSDA</sequence>
<comment type="caution">
    <text evidence="2">The sequence shown here is derived from an EMBL/GenBank/DDBJ whole genome shotgun (WGS) entry which is preliminary data.</text>
</comment>
<evidence type="ECO:0000313" key="3">
    <source>
        <dbReference type="Proteomes" id="UP000188268"/>
    </source>
</evidence>
<feature type="compositionally biased region" description="Acidic residues" evidence="1">
    <location>
        <begin position="98"/>
        <end position="109"/>
    </location>
</feature>